<sequence length="303" mass="34194">MWGLKECSSCGALYTKSCACSKGGFVDKFVHDPNKTPESSQRPPHDCPMCGSPVDGLYCRHCALLRKKLKEVWFTICDEHKFFQDFLNTSESSNNDSNVVSMPQEPNVFNQDPSENSLQSPPQIHHHRCYGCGNSLDAWLQQRKDQVCQKIPLCCDDDDDEESSIPLRDIIISELPSRIAITPVEEICLIEKLLYDNSSPRPPKEFIFENSDAAIKSFSPSPILIEDSDSLRDEIDLSLTLDDSMPPGIEDDDYDSEGDILILEEFLSNDSFSLHENESFHFDISSSPRRPAKPPDDDEIEPN</sequence>
<proteinExistence type="predicted"/>
<feature type="region of interest" description="Disordered" evidence="1">
    <location>
        <begin position="282"/>
        <end position="303"/>
    </location>
</feature>
<evidence type="ECO:0000256" key="1">
    <source>
        <dbReference type="SAM" id="MobiDB-lite"/>
    </source>
</evidence>
<dbReference type="AlphaFoldDB" id="A0A699H7V7"/>
<comment type="caution">
    <text evidence="2">The sequence shown here is derived from an EMBL/GenBank/DDBJ whole genome shotgun (WGS) entry which is preliminary data.</text>
</comment>
<reference evidence="2" key="1">
    <citation type="journal article" date="2019" name="Sci. Rep.">
        <title>Draft genome of Tanacetum cinerariifolium, the natural source of mosquito coil.</title>
        <authorList>
            <person name="Yamashiro T."/>
            <person name="Shiraishi A."/>
            <person name="Satake H."/>
            <person name="Nakayama K."/>
        </authorList>
    </citation>
    <scope>NUCLEOTIDE SEQUENCE</scope>
</reference>
<dbReference type="EMBL" id="BKCJ010116671">
    <property type="protein sequence ID" value="GEX57697.1"/>
    <property type="molecule type" value="Genomic_DNA"/>
</dbReference>
<gene>
    <name evidence="2" type="ORF">Tci_329672</name>
</gene>
<name>A0A699H7V7_TANCI</name>
<organism evidence="2">
    <name type="scientific">Tanacetum cinerariifolium</name>
    <name type="common">Dalmatian daisy</name>
    <name type="synonym">Chrysanthemum cinerariifolium</name>
    <dbReference type="NCBI Taxonomy" id="118510"/>
    <lineage>
        <taxon>Eukaryota</taxon>
        <taxon>Viridiplantae</taxon>
        <taxon>Streptophyta</taxon>
        <taxon>Embryophyta</taxon>
        <taxon>Tracheophyta</taxon>
        <taxon>Spermatophyta</taxon>
        <taxon>Magnoliopsida</taxon>
        <taxon>eudicotyledons</taxon>
        <taxon>Gunneridae</taxon>
        <taxon>Pentapetalae</taxon>
        <taxon>asterids</taxon>
        <taxon>campanulids</taxon>
        <taxon>Asterales</taxon>
        <taxon>Asteraceae</taxon>
        <taxon>Asteroideae</taxon>
        <taxon>Anthemideae</taxon>
        <taxon>Anthemidinae</taxon>
        <taxon>Tanacetum</taxon>
    </lineage>
</organism>
<evidence type="ECO:0000313" key="2">
    <source>
        <dbReference type="EMBL" id="GEX57697.1"/>
    </source>
</evidence>
<protein>
    <submittedName>
        <fullName evidence="2">Uncharacterized protein</fullName>
    </submittedName>
</protein>
<accession>A0A699H7V7</accession>